<dbReference type="InterPro" id="IPR034149">
    <property type="entry name" value="TOPRIM_TopoI"/>
</dbReference>
<organism evidence="13 14">
    <name type="scientific">Candidatus Malacoplasma girerdii</name>
    <dbReference type="NCBI Taxonomy" id="1318617"/>
    <lineage>
        <taxon>Bacteria</taxon>
        <taxon>Bacillati</taxon>
        <taxon>Mycoplasmatota</taxon>
        <taxon>Mycoplasmoidales</taxon>
        <taxon>Mycoplasmoidaceae</taxon>
        <taxon>Malacoplasma</taxon>
    </lineage>
</organism>
<dbReference type="AlphaFoldDB" id="A0A097STQ1"/>
<dbReference type="InterPro" id="IPR013497">
    <property type="entry name" value="Topo_IA_cen"/>
</dbReference>
<feature type="domain" description="Topo IA-type catalytic" evidence="12">
    <location>
        <begin position="138"/>
        <end position="579"/>
    </location>
</feature>
<evidence type="ECO:0000256" key="1">
    <source>
        <dbReference type="ARBA" id="ARBA00000213"/>
    </source>
</evidence>
<dbReference type="HAMAP" id="MF_00952">
    <property type="entry name" value="Topoisom_1_prok"/>
    <property type="match status" value="1"/>
</dbReference>
<comment type="similarity">
    <text evidence="2 10">Belongs to the type IA topoisomerase family.</text>
</comment>
<dbReference type="Gene3D" id="2.70.20.10">
    <property type="entry name" value="Topoisomerase I, domain 3"/>
    <property type="match status" value="1"/>
</dbReference>
<dbReference type="GO" id="GO:0008270">
    <property type="term" value="F:zinc ion binding"/>
    <property type="evidence" value="ECO:0007669"/>
    <property type="project" value="UniProtKB-KW"/>
</dbReference>
<feature type="region of interest" description="Interaction with DNA" evidence="10">
    <location>
        <begin position="171"/>
        <end position="176"/>
    </location>
</feature>
<dbReference type="GO" id="GO:0003677">
    <property type="term" value="F:DNA binding"/>
    <property type="evidence" value="ECO:0007669"/>
    <property type="project" value="UniProtKB-KW"/>
</dbReference>
<evidence type="ECO:0000259" key="12">
    <source>
        <dbReference type="PROSITE" id="PS52039"/>
    </source>
</evidence>
<dbReference type="CDD" id="cd03363">
    <property type="entry name" value="TOPRIM_TopoIA_TopoI"/>
    <property type="match status" value="1"/>
</dbReference>
<feature type="domain" description="Toprim" evidence="11">
    <location>
        <begin position="2"/>
        <end position="122"/>
    </location>
</feature>
<dbReference type="Pfam" id="PF01396">
    <property type="entry name" value="Zn_ribbon_Top1"/>
    <property type="match status" value="2"/>
</dbReference>
<dbReference type="InterPro" id="IPR005733">
    <property type="entry name" value="TopoI_bac-type"/>
</dbReference>
<dbReference type="PROSITE" id="PS00396">
    <property type="entry name" value="TOPO_IA_1"/>
    <property type="match status" value="1"/>
</dbReference>
<evidence type="ECO:0000256" key="5">
    <source>
        <dbReference type="ARBA" id="ARBA00022833"/>
    </source>
</evidence>
<dbReference type="eggNOG" id="COG0550">
    <property type="taxonomic scope" value="Bacteria"/>
</dbReference>
<evidence type="ECO:0000256" key="8">
    <source>
        <dbReference type="ARBA" id="ARBA00023125"/>
    </source>
</evidence>
<dbReference type="STRING" id="1318617.MGM1_5900"/>
<keyword evidence="9 10" id="KW-0413">Isomerase</keyword>
<keyword evidence="6" id="KW-0460">Magnesium</keyword>
<dbReference type="EC" id="5.6.2.1" evidence="10"/>
<keyword evidence="8 10" id="KW-0238">DNA-binding</keyword>
<evidence type="ECO:0000256" key="3">
    <source>
        <dbReference type="ARBA" id="ARBA00022723"/>
    </source>
</evidence>
<dbReference type="InterPro" id="IPR013826">
    <property type="entry name" value="Topo_IA_cen_sub3"/>
</dbReference>
<dbReference type="Gene3D" id="3.40.50.140">
    <property type="match status" value="1"/>
</dbReference>
<feature type="active site" description="O-(5'-phospho-DNA)-tyrosine intermediate" evidence="10">
    <location>
        <position position="318"/>
    </location>
</feature>
<dbReference type="Gene3D" id="1.10.290.10">
    <property type="entry name" value="Topoisomerase I, domain 4"/>
    <property type="match status" value="1"/>
</dbReference>
<dbReference type="SMART" id="SM00436">
    <property type="entry name" value="TOP1Bc"/>
    <property type="match status" value="1"/>
</dbReference>
<comment type="subunit">
    <text evidence="10">Monomer.</text>
</comment>
<evidence type="ECO:0000259" key="11">
    <source>
        <dbReference type="PROSITE" id="PS50880"/>
    </source>
</evidence>
<evidence type="ECO:0000256" key="4">
    <source>
        <dbReference type="ARBA" id="ARBA00022771"/>
    </source>
</evidence>
<reference evidence="13 14" key="1">
    <citation type="journal article" date="2014" name="PLoS ONE">
        <title>An emerging Mycoplasma associated with trichomoniasis, vaginal infection and disease.</title>
        <authorList>
            <consortium name="Vaginal Microbiome Consortium"/>
            <person name="Fettweis J.M."/>
            <person name="Serrano M.G."/>
            <person name="Huang B."/>
            <person name="Brooks J.P."/>
            <person name="Glascock A.L."/>
            <person name="Sheth N.U."/>
            <person name="Strauss J.F.III."/>
            <person name="Jefferson K.K."/>
            <person name="Buck G.A."/>
        </authorList>
    </citation>
    <scope>NUCLEOTIDE SEQUENCE [LARGE SCALE GENOMIC DNA]</scope>
    <source>
        <strain evidence="13 14">VCU_M1</strain>
    </source>
</reference>
<comment type="catalytic activity">
    <reaction evidence="1 10">
        <text>ATP-independent breakage of single-stranded DNA, followed by passage and rejoining.</text>
        <dbReference type="EC" id="5.6.2.1"/>
    </reaction>
</comment>
<dbReference type="Gene3D" id="3.30.65.10">
    <property type="entry name" value="Bacterial Topoisomerase I, domain 1"/>
    <property type="match status" value="2"/>
</dbReference>
<accession>A0A097STQ1</accession>
<feature type="site" description="Interaction with DNA" evidence="10">
    <location>
        <position position="511"/>
    </location>
</feature>
<dbReference type="InterPro" id="IPR013825">
    <property type="entry name" value="Topo_IA_cen_sub2"/>
</dbReference>
<dbReference type="Proteomes" id="UP000030066">
    <property type="component" value="Chromosome"/>
</dbReference>
<evidence type="ECO:0000256" key="9">
    <source>
        <dbReference type="ARBA" id="ARBA00023235"/>
    </source>
</evidence>
<dbReference type="InterPro" id="IPR000380">
    <property type="entry name" value="Topo_IA"/>
</dbReference>
<name>A0A097STQ1_9BACT</name>
<keyword evidence="5" id="KW-0862">Zinc</keyword>
<feature type="site" description="Interaction with DNA" evidence="10">
    <location>
        <position position="320"/>
    </location>
</feature>
<dbReference type="InterPro" id="IPR023405">
    <property type="entry name" value="Topo_IA_core_domain"/>
</dbReference>
<dbReference type="HOGENOM" id="CLU_002929_4_3_14"/>
<dbReference type="NCBIfam" id="TIGR01051">
    <property type="entry name" value="topA_bact"/>
    <property type="match status" value="1"/>
</dbReference>
<keyword evidence="7 10" id="KW-0799">Topoisomerase</keyword>
<dbReference type="GO" id="GO:0006265">
    <property type="term" value="P:DNA topological change"/>
    <property type="evidence" value="ECO:0007669"/>
    <property type="project" value="UniProtKB-UniRule"/>
</dbReference>
<keyword evidence="4" id="KW-0863">Zinc-finger</keyword>
<dbReference type="InterPro" id="IPR003602">
    <property type="entry name" value="Topo_IA_DNA-bd_dom"/>
</dbReference>
<dbReference type="InterPro" id="IPR013824">
    <property type="entry name" value="Topo_IA_cen_sub1"/>
</dbReference>
<feature type="site" description="Interaction with DNA" evidence="10">
    <location>
        <position position="148"/>
    </location>
</feature>
<dbReference type="Pfam" id="PF01131">
    <property type="entry name" value="Topoisom_bac"/>
    <property type="match status" value="1"/>
</dbReference>
<dbReference type="GO" id="GO:0003917">
    <property type="term" value="F:DNA topoisomerase type I (single strand cut, ATP-independent) activity"/>
    <property type="evidence" value="ECO:0007669"/>
    <property type="project" value="UniProtKB-UniRule"/>
</dbReference>
<comment type="function">
    <text evidence="10">Releases the supercoiling and torsional tension of DNA, which is introduced during the DNA replication and transcription, by transiently cleaving and rejoining one strand of the DNA duplex. Introduces a single-strand break via transesterification at a target site in duplex DNA. The scissile phosphodiester is attacked by the catalytic tyrosine of the enzyme, resulting in the formation of a DNA-(5'-phosphotyrosyl)-enzyme intermediate and the expulsion of a 3'-OH DNA strand. The free DNA strand then undergoes passage around the unbroken strand, thus removing DNA supercoils. Finally, in the religation step, the DNA 3'-OH attacks the covalent intermediate to expel the active-site tyrosine and restore the DNA phosphodiester backbone.</text>
</comment>
<proteinExistence type="inferred from homology"/>
<dbReference type="InterPro" id="IPR023406">
    <property type="entry name" value="Topo_IA_AS"/>
</dbReference>
<dbReference type="PROSITE" id="PS50880">
    <property type="entry name" value="TOPRIM"/>
    <property type="match status" value="1"/>
</dbReference>
<dbReference type="PROSITE" id="PS52039">
    <property type="entry name" value="TOPO_IA_2"/>
    <property type="match status" value="1"/>
</dbReference>
<evidence type="ECO:0000256" key="6">
    <source>
        <dbReference type="ARBA" id="ARBA00022842"/>
    </source>
</evidence>
<dbReference type="InterPro" id="IPR028612">
    <property type="entry name" value="Topoisom_1_IA"/>
</dbReference>
<evidence type="ECO:0000313" key="13">
    <source>
        <dbReference type="EMBL" id="AIV03947.1"/>
    </source>
</evidence>
<evidence type="ECO:0000256" key="10">
    <source>
        <dbReference type="HAMAP-Rule" id="MF_00952"/>
    </source>
</evidence>
<feature type="site" description="Interaction with DNA" evidence="10">
    <location>
        <position position="152"/>
    </location>
</feature>
<dbReference type="SUPFAM" id="SSF57783">
    <property type="entry name" value="Zinc beta-ribbon"/>
    <property type="match status" value="1"/>
</dbReference>
<dbReference type="InterPro" id="IPR006171">
    <property type="entry name" value="TOPRIM_dom"/>
</dbReference>
<keyword evidence="3" id="KW-0479">Metal-binding</keyword>
<dbReference type="SMART" id="SM00493">
    <property type="entry name" value="TOPRIM"/>
    <property type="match status" value="1"/>
</dbReference>
<keyword evidence="14" id="KW-1185">Reference proteome</keyword>
<dbReference type="Pfam" id="PF01751">
    <property type="entry name" value="Toprim"/>
    <property type="match status" value="1"/>
</dbReference>
<dbReference type="GO" id="GO:0005694">
    <property type="term" value="C:chromosome"/>
    <property type="evidence" value="ECO:0007669"/>
    <property type="project" value="InterPro"/>
</dbReference>
<dbReference type="EMBL" id="CP007711">
    <property type="protein sequence ID" value="AIV03947.1"/>
    <property type="molecule type" value="Genomic_DNA"/>
</dbReference>
<dbReference type="CDD" id="cd00186">
    <property type="entry name" value="TOP1Ac"/>
    <property type="match status" value="1"/>
</dbReference>
<evidence type="ECO:0000256" key="2">
    <source>
        <dbReference type="ARBA" id="ARBA00009446"/>
    </source>
</evidence>
<dbReference type="KEGG" id="mgj:MGM1_5900"/>
<gene>
    <name evidence="10 13" type="primary">topA</name>
    <name evidence="13" type="ORF">MGM1_5900</name>
</gene>
<feature type="site" description="Interaction with DNA" evidence="10">
    <location>
        <position position="149"/>
    </location>
</feature>
<dbReference type="InterPro" id="IPR013498">
    <property type="entry name" value="Topo_IA_Znf"/>
</dbReference>
<dbReference type="SMART" id="SM00437">
    <property type="entry name" value="TOP1Ac"/>
    <property type="match status" value="1"/>
</dbReference>
<dbReference type="Gene3D" id="1.10.460.10">
    <property type="entry name" value="Topoisomerase I, domain 2"/>
    <property type="match status" value="1"/>
</dbReference>
<dbReference type="InterPro" id="IPR003601">
    <property type="entry name" value="Topo_IA_2"/>
</dbReference>
<evidence type="ECO:0000256" key="7">
    <source>
        <dbReference type="ARBA" id="ARBA00023029"/>
    </source>
</evidence>
<feature type="site" description="Interaction with DNA" evidence="10">
    <location>
        <position position="33"/>
    </location>
</feature>
<evidence type="ECO:0000313" key="14">
    <source>
        <dbReference type="Proteomes" id="UP000030066"/>
    </source>
</evidence>
<sequence length="694" mass="79637">MNKLLIIESPNKIKTIKKYLNDEEFNIIATIGHIRDLSTSGLGFNEETLEPKWVIPRTKKSEKGLTSKKEIVNSIRDLAKKSDQIYLATDPDREGEAISWHVFSILDKNEQKKCRRITFNEITSEAIHEALDNPRKLDNLWVQSQFARRILDRLVGFKVSKIVHKKTNGKSAGRVQSVALKMIYDREQEIKNFVPKKWWTVDALTTDDDKLILRKVNEKIEDINYERINSEKEGSGVNFLDEASANKVIQSLGNEYKVYKIDDPKSLTQRPKEPYKTSTLQQEGISKLGWNVAKVTSVAQKLYEGVEIDGESVALISYPRTDSVKVSDVFIKKIKTFIVDNYGENYYEEHKFTNKGSNLKNVQGAHEAIRIIDLNIKPENIKGKISNDEYKLYKLIWVRTIAAFMRSAQYETVVIRIINNDNKFYSYSRTLKFDGFKKIYVVDEDDIHTHQAKIKNISVGSLIEVKKVEVKEHTTTPPPRFNQASLIKELDAAGVGRPSTYRSMADMAIQRGYAVMKDRAYHMTDLGNRAVEFLIKYFNFIVDVAFTSKVEEQLDQIANGEIEWKEPIHEFQPILNKELKAAGKKEDAINEKVGRKCPKCGSDLIYRFSKKNGKKFIGCGGFPKCKYVEFENDETIKPTLLDISCPECGKPLCVKLNRRKQKFIGCSNYPECKYIMKADAKKITEIEATHTVKD</sequence>
<dbReference type="SUPFAM" id="SSF56712">
    <property type="entry name" value="Prokaryotic type I DNA topoisomerase"/>
    <property type="match status" value="1"/>
</dbReference>
<dbReference type="PANTHER" id="PTHR42785">
    <property type="entry name" value="DNA TOPOISOMERASE, TYPE IA, CORE"/>
    <property type="match status" value="1"/>
</dbReference>
<dbReference type="PANTHER" id="PTHR42785:SF1">
    <property type="entry name" value="DNA TOPOISOMERASE"/>
    <property type="match status" value="1"/>
</dbReference>
<comment type="caution">
    <text evidence="10">Lacks conserved residue(s) required for the propagation of feature annotation.</text>
</comment>
<dbReference type="PRINTS" id="PR00417">
    <property type="entry name" value="PRTPISMRASEI"/>
</dbReference>
<protein>
    <recommendedName>
        <fullName evidence="10">DNA topoisomerase 1</fullName>
        <ecNumber evidence="10">5.6.2.1</ecNumber>
    </recommendedName>
    <alternativeName>
        <fullName evidence="10">DNA topoisomerase I</fullName>
    </alternativeName>
</protein>